<dbReference type="PANTHER" id="PTHR33116:SF78">
    <property type="entry name" value="OS12G0587133 PROTEIN"/>
    <property type="match status" value="1"/>
</dbReference>
<dbReference type="AlphaFoldDB" id="A0AAV3QQ67"/>
<evidence type="ECO:0000313" key="2">
    <source>
        <dbReference type="Proteomes" id="UP001454036"/>
    </source>
</evidence>
<dbReference type="EMBL" id="BAABME010022387">
    <property type="protein sequence ID" value="GAA0165690.1"/>
    <property type="molecule type" value="Genomic_DNA"/>
</dbReference>
<reference evidence="1 2" key="1">
    <citation type="submission" date="2024-01" db="EMBL/GenBank/DDBJ databases">
        <title>The complete chloroplast genome sequence of Lithospermum erythrorhizon: insights into the phylogenetic relationship among Boraginaceae species and the maternal lineages of purple gromwells.</title>
        <authorList>
            <person name="Okada T."/>
            <person name="Watanabe K."/>
        </authorList>
    </citation>
    <scope>NUCLEOTIDE SEQUENCE [LARGE SCALE GENOMIC DNA]</scope>
</reference>
<evidence type="ECO:0008006" key="3">
    <source>
        <dbReference type="Google" id="ProtNLM"/>
    </source>
</evidence>
<organism evidence="1 2">
    <name type="scientific">Lithospermum erythrorhizon</name>
    <name type="common">Purple gromwell</name>
    <name type="synonym">Lithospermum officinale var. erythrorhizon</name>
    <dbReference type="NCBI Taxonomy" id="34254"/>
    <lineage>
        <taxon>Eukaryota</taxon>
        <taxon>Viridiplantae</taxon>
        <taxon>Streptophyta</taxon>
        <taxon>Embryophyta</taxon>
        <taxon>Tracheophyta</taxon>
        <taxon>Spermatophyta</taxon>
        <taxon>Magnoliopsida</taxon>
        <taxon>eudicotyledons</taxon>
        <taxon>Gunneridae</taxon>
        <taxon>Pentapetalae</taxon>
        <taxon>asterids</taxon>
        <taxon>lamiids</taxon>
        <taxon>Boraginales</taxon>
        <taxon>Boraginaceae</taxon>
        <taxon>Boraginoideae</taxon>
        <taxon>Lithospermeae</taxon>
        <taxon>Lithospermum</taxon>
    </lineage>
</organism>
<sequence>MEGLISSSQSAFIHGRNLGDSVLMLQELVQGYHKEDGVRRAAIKVDFQKAYDMVEWESLCVGMSDMGFPHMFIFLLQYCIIGARFSVNINDDLVLLTSTDLRSFRVFKETLGLFGELIGVRLNCDKSTIYRRAYRYGYMGMSEGVLPMRYLGIPLSSKGLTHEDYELFTRKICAKISSW</sequence>
<proteinExistence type="predicted"/>
<gene>
    <name evidence="1" type="ORF">LIER_40041</name>
</gene>
<accession>A0AAV3QQ67</accession>
<dbReference type="Proteomes" id="UP001454036">
    <property type="component" value="Unassembled WGS sequence"/>
</dbReference>
<name>A0AAV3QQ67_LITER</name>
<comment type="caution">
    <text evidence="1">The sequence shown here is derived from an EMBL/GenBank/DDBJ whole genome shotgun (WGS) entry which is preliminary data.</text>
</comment>
<dbReference type="PANTHER" id="PTHR33116">
    <property type="entry name" value="REVERSE TRANSCRIPTASE ZINC-BINDING DOMAIN-CONTAINING PROTEIN-RELATED-RELATED"/>
    <property type="match status" value="1"/>
</dbReference>
<keyword evidence="2" id="KW-1185">Reference proteome</keyword>
<evidence type="ECO:0000313" key="1">
    <source>
        <dbReference type="EMBL" id="GAA0165690.1"/>
    </source>
</evidence>
<protein>
    <recommendedName>
        <fullName evidence="3">Reverse transcriptase</fullName>
    </recommendedName>
</protein>